<comment type="caution">
    <text evidence="7">The sequence shown here is derived from an EMBL/GenBank/DDBJ whole genome shotgun (WGS) entry which is preliminary data.</text>
</comment>
<keyword evidence="4" id="KW-0788">Thiol protease</keyword>
<dbReference type="Proteomes" id="UP000698173">
    <property type="component" value="Unassembled WGS sequence"/>
</dbReference>
<keyword evidence="2" id="KW-0645">Protease</keyword>
<organism evidence="7 8">
    <name type="scientific">Sporosarcina psychrophila</name>
    <name type="common">Bacillus psychrophilus</name>
    <dbReference type="NCBI Taxonomy" id="1476"/>
    <lineage>
        <taxon>Bacteria</taxon>
        <taxon>Bacillati</taxon>
        <taxon>Bacillota</taxon>
        <taxon>Bacilli</taxon>
        <taxon>Bacillales</taxon>
        <taxon>Caryophanaceae</taxon>
        <taxon>Sporosarcina</taxon>
    </lineage>
</organism>
<dbReference type="EMBL" id="DYWT01000140">
    <property type="protein sequence ID" value="HJF31842.1"/>
    <property type="molecule type" value="Genomic_DNA"/>
</dbReference>
<feature type="domain" description="NlpC/P60" evidence="6">
    <location>
        <begin position="32"/>
        <end position="154"/>
    </location>
</feature>
<evidence type="ECO:0000256" key="1">
    <source>
        <dbReference type="ARBA" id="ARBA00007074"/>
    </source>
</evidence>
<protein>
    <submittedName>
        <fullName evidence="7">C40 family peptidase</fullName>
    </submittedName>
</protein>
<evidence type="ECO:0000256" key="5">
    <source>
        <dbReference type="SAM" id="SignalP"/>
    </source>
</evidence>
<dbReference type="SUPFAM" id="SSF54001">
    <property type="entry name" value="Cysteine proteinases"/>
    <property type="match status" value="1"/>
</dbReference>
<dbReference type="InterPro" id="IPR038765">
    <property type="entry name" value="Papain-like_cys_pep_sf"/>
</dbReference>
<dbReference type="GO" id="GO:0008234">
    <property type="term" value="F:cysteine-type peptidase activity"/>
    <property type="evidence" value="ECO:0007669"/>
    <property type="project" value="UniProtKB-KW"/>
</dbReference>
<accession>A0A921KD33</accession>
<name>A0A921KD33_SPOPS</name>
<proteinExistence type="inferred from homology"/>
<dbReference type="InterPro" id="IPR051202">
    <property type="entry name" value="Peptidase_C40"/>
</dbReference>
<gene>
    <name evidence="7" type="ORF">K8V56_08685</name>
</gene>
<dbReference type="PANTHER" id="PTHR47053">
    <property type="entry name" value="MUREIN DD-ENDOPEPTIDASE MEPH-RELATED"/>
    <property type="match status" value="1"/>
</dbReference>
<evidence type="ECO:0000256" key="2">
    <source>
        <dbReference type="ARBA" id="ARBA00022670"/>
    </source>
</evidence>
<reference evidence="7" key="1">
    <citation type="journal article" date="2021" name="PeerJ">
        <title>Extensive microbial diversity within the chicken gut microbiome revealed by metagenomics and culture.</title>
        <authorList>
            <person name="Gilroy R."/>
            <person name="Ravi A."/>
            <person name="Getino M."/>
            <person name="Pursley I."/>
            <person name="Horton D.L."/>
            <person name="Alikhan N.F."/>
            <person name="Baker D."/>
            <person name="Gharbi K."/>
            <person name="Hall N."/>
            <person name="Watson M."/>
            <person name="Adriaenssens E.M."/>
            <person name="Foster-Nyarko E."/>
            <person name="Jarju S."/>
            <person name="Secka A."/>
            <person name="Antonio M."/>
            <person name="Oren A."/>
            <person name="Chaudhuri R.R."/>
            <person name="La Ragione R."/>
            <person name="Hildebrand F."/>
            <person name="Pallen M.J."/>
        </authorList>
    </citation>
    <scope>NUCLEOTIDE SEQUENCE</scope>
    <source>
        <strain evidence="7">CHK171-7178</strain>
    </source>
</reference>
<feature type="chain" id="PRO_5037726187" evidence="5">
    <location>
        <begin position="32"/>
        <end position="163"/>
    </location>
</feature>
<keyword evidence="5" id="KW-0732">Signal</keyword>
<dbReference type="PANTHER" id="PTHR47053:SF1">
    <property type="entry name" value="MUREIN DD-ENDOPEPTIDASE MEPH-RELATED"/>
    <property type="match status" value="1"/>
</dbReference>
<evidence type="ECO:0000313" key="8">
    <source>
        <dbReference type="Proteomes" id="UP000698173"/>
    </source>
</evidence>
<reference evidence="7" key="2">
    <citation type="submission" date="2021-09" db="EMBL/GenBank/DDBJ databases">
        <authorList>
            <person name="Gilroy R."/>
        </authorList>
    </citation>
    <scope>NUCLEOTIDE SEQUENCE</scope>
    <source>
        <strain evidence="7">CHK171-7178</strain>
    </source>
</reference>
<dbReference type="InterPro" id="IPR000064">
    <property type="entry name" value="NLP_P60_dom"/>
</dbReference>
<keyword evidence="3" id="KW-0378">Hydrolase</keyword>
<evidence type="ECO:0000256" key="3">
    <source>
        <dbReference type="ARBA" id="ARBA00022801"/>
    </source>
</evidence>
<feature type="signal peptide" evidence="5">
    <location>
        <begin position="1"/>
        <end position="31"/>
    </location>
</feature>
<dbReference type="Pfam" id="PF00877">
    <property type="entry name" value="NLPC_P60"/>
    <property type="match status" value="1"/>
</dbReference>
<sequence length="163" mass="17292">MKLTFTMKTTITIIAMSFLLLVAPFTGQAEASSKTAAISKTATSLIGVKYSYGGTTTKGFDCSGYVSYVFKQNDIHVSRTAASMHASGTTVNKANLETGDLVFFNTSGKGVSHVGIYIGEGKFSHASTSKGVRVDKLNDPHYWGSRYVGAKRITGVNSIASAK</sequence>
<dbReference type="PROSITE" id="PS51935">
    <property type="entry name" value="NLPC_P60"/>
    <property type="match status" value="1"/>
</dbReference>
<dbReference type="Gene3D" id="3.90.1720.10">
    <property type="entry name" value="endopeptidase domain like (from Nostoc punctiforme)"/>
    <property type="match status" value="1"/>
</dbReference>
<dbReference type="GO" id="GO:0006508">
    <property type="term" value="P:proteolysis"/>
    <property type="evidence" value="ECO:0007669"/>
    <property type="project" value="UniProtKB-KW"/>
</dbReference>
<evidence type="ECO:0000313" key="7">
    <source>
        <dbReference type="EMBL" id="HJF31842.1"/>
    </source>
</evidence>
<dbReference type="AlphaFoldDB" id="A0A921KD33"/>
<comment type="similarity">
    <text evidence="1">Belongs to the peptidase C40 family.</text>
</comment>
<evidence type="ECO:0000256" key="4">
    <source>
        <dbReference type="ARBA" id="ARBA00022807"/>
    </source>
</evidence>
<evidence type="ECO:0000259" key="6">
    <source>
        <dbReference type="PROSITE" id="PS51935"/>
    </source>
</evidence>